<gene>
    <name evidence="1" type="ORF">RS84_02655</name>
</gene>
<accession>A0A0M2HH11</accession>
<keyword evidence="2" id="KW-1185">Reference proteome</keyword>
<proteinExistence type="predicted"/>
<evidence type="ECO:0000313" key="1">
    <source>
        <dbReference type="EMBL" id="KJL46035.1"/>
    </source>
</evidence>
<sequence>MSWWRSLLGVGVAAVAALGLSAVGVEPVFAIGWGLAGAAVAMLMQLALPAEPGADAPQVPADLDRRATEISRMAWALNPRTGLAGERITRRVRAVLRHRLERIGLDPERPADRGRCDALLGQDLWGRLTGRATSIADIERALDAIDRLSPIKEKK</sequence>
<dbReference type="Proteomes" id="UP000033900">
    <property type="component" value="Unassembled WGS sequence"/>
</dbReference>
<organism evidence="1 2">
    <name type="scientific">Microbacterium hydrocarbonoxydans</name>
    <dbReference type="NCBI Taxonomy" id="273678"/>
    <lineage>
        <taxon>Bacteria</taxon>
        <taxon>Bacillati</taxon>
        <taxon>Actinomycetota</taxon>
        <taxon>Actinomycetes</taxon>
        <taxon>Micrococcales</taxon>
        <taxon>Microbacteriaceae</taxon>
        <taxon>Microbacterium</taxon>
    </lineage>
</organism>
<dbReference type="AlphaFoldDB" id="A0A0M2HH11"/>
<reference evidence="1 2" key="1">
    <citation type="submission" date="2015-02" db="EMBL/GenBank/DDBJ databases">
        <title>Draft genome sequences of ten Microbacterium spp. with emphasis on heavy metal contaminated environments.</title>
        <authorList>
            <person name="Corretto E."/>
        </authorList>
    </citation>
    <scope>NUCLEOTIDE SEQUENCE [LARGE SCALE GENOMIC DNA]</scope>
    <source>
        <strain evidence="1 2">SA35</strain>
    </source>
</reference>
<dbReference type="OrthoDB" id="5083952at2"/>
<name>A0A0M2HH11_9MICO</name>
<protein>
    <submittedName>
        <fullName evidence="1">Uncharacterized protein</fullName>
    </submittedName>
</protein>
<evidence type="ECO:0000313" key="2">
    <source>
        <dbReference type="Proteomes" id="UP000033900"/>
    </source>
</evidence>
<dbReference type="EMBL" id="JYJB01000010">
    <property type="protein sequence ID" value="KJL46035.1"/>
    <property type="molecule type" value="Genomic_DNA"/>
</dbReference>
<dbReference type="RefSeq" id="WP_152641828.1">
    <property type="nucleotide sequence ID" value="NZ_JYJB01000010.1"/>
</dbReference>
<comment type="caution">
    <text evidence="1">The sequence shown here is derived from an EMBL/GenBank/DDBJ whole genome shotgun (WGS) entry which is preliminary data.</text>
</comment>
<dbReference type="PATRIC" id="fig|273678.4.peg.2660"/>
<dbReference type="STRING" id="273678.RS84_02655"/>